<keyword evidence="4 8" id="KW-0378">Hydrolase</keyword>
<evidence type="ECO:0000256" key="5">
    <source>
        <dbReference type="ARBA" id="ARBA00023124"/>
    </source>
</evidence>
<reference evidence="9" key="1">
    <citation type="submission" date="2022-10" db="EMBL/GenBank/DDBJ databases">
        <authorList>
            <person name="Yu W.X."/>
        </authorList>
    </citation>
    <scope>NUCLEOTIDE SEQUENCE</scope>
    <source>
        <strain evidence="9">AAT</strain>
    </source>
</reference>
<dbReference type="PANTHER" id="PTHR13604">
    <property type="entry name" value="DC12-RELATED"/>
    <property type="match status" value="1"/>
</dbReference>
<dbReference type="EMBL" id="JAPDPJ010000063">
    <property type="protein sequence ID" value="MCW3788735.1"/>
    <property type="molecule type" value="Genomic_DNA"/>
</dbReference>
<comment type="similarity">
    <text evidence="1 8">Belongs to the SOS response-associated peptidase family.</text>
</comment>
<evidence type="ECO:0000256" key="4">
    <source>
        <dbReference type="ARBA" id="ARBA00022801"/>
    </source>
</evidence>
<keyword evidence="7" id="KW-0456">Lyase</keyword>
<keyword evidence="6" id="KW-0238">DNA-binding</keyword>
<keyword evidence="5" id="KW-0190">Covalent protein-DNA linkage</keyword>
<evidence type="ECO:0000313" key="10">
    <source>
        <dbReference type="Proteomes" id="UP001209229"/>
    </source>
</evidence>
<dbReference type="Proteomes" id="UP001209229">
    <property type="component" value="Unassembled WGS sequence"/>
</dbReference>
<dbReference type="PANTHER" id="PTHR13604:SF0">
    <property type="entry name" value="ABASIC SITE PROCESSING PROTEIN HMCES"/>
    <property type="match status" value="1"/>
</dbReference>
<organism evidence="9 10">
    <name type="scientific">Plebeiibacterium sediminum</name>
    <dbReference type="NCBI Taxonomy" id="2992112"/>
    <lineage>
        <taxon>Bacteria</taxon>
        <taxon>Pseudomonadati</taxon>
        <taxon>Bacteroidota</taxon>
        <taxon>Bacteroidia</taxon>
        <taxon>Marinilabiliales</taxon>
        <taxon>Marinilabiliaceae</taxon>
        <taxon>Plebeiibacterium</taxon>
    </lineage>
</organism>
<evidence type="ECO:0000313" key="9">
    <source>
        <dbReference type="EMBL" id="MCW3788735.1"/>
    </source>
</evidence>
<evidence type="ECO:0000256" key="7">
    <source>
        <dbReference type="ARBA" id="ARBA00023239"/>
    </source>
</evidence>
<dbReference type="Gene3D" id="3.90.1680.10">
    <property type="entry name" value="SOS response associated peptidase-like"/>
    <property type="match status" value="1"/>
</dbReference>
<gene>
    <name evidence="9" type="ORF">OM075_19855</name>
</gene>
<dbReference type="GO" id="GO:0016829">
    <property type="term" value="F:lyase activity"/>
    <property type="evidence" value="ECO:0007669"/>
    <property type="project" value="UniProtKB-KW"/>
</dbReference>
<keyword evidence="2 8" id="KW-0645">Protease</keyword>
<sequence>MCYDVKYLTQKKLNYAKRLGESVDEIKKIESDLNILTTNLSPHYHASGFMHPNLLCFIKKPEIKPMLFQWGLIPYWTKNEEQASQIQNKTINARIESIDTKPSFKSSSNKRRCIVMIDGFYEHHHQNNQKYPFYIYNKTDEPMLIGGLWDSWNTTHGYVLNTVSIITTKAQGIMKSIHNNPKLSESRMPLLINSAQINNWLSPTPIAQILKDITENNDYLNLKAHPVKPLRGKNYVGNYIEVSYPYEYPELNITGLLS</sequence>
<evidence type="ECO:0000256" key="1">
    <source>
        <dbReference type="ARBA" id="ARBA00008136"/>
    </source>
</evidence>
<dbReference type="RefSeq" id="WP_301192292.1">
    <property type="nucleotide sequence ID" value="NZ_JAPDPJ010000063.1"/>
</dbReference>
<evidence type="ECO:0000256" key="3">
    <source>
        <dbReference type="ARBA" id="ARBA00022763"/>
    </source>
</evidence>
<dbReference type="SUPFAM" id="SSF143081">
    <property type="entry name" value="BB1717-like"/>
    <property type="match status" value="1"/>
</dbReference>
<evidence type="ECO:0000256" key="6">
    <source>
        <dbReference type="ARBA" id="ARBA00023125"/>
    </source>
</evidence>
<accession>A0AAE3M8F6</accession>
<dbReference type="InterPro" id="IPR003738">
    <property type="entry name" value="SRAP"/>
</dbReference>
<proteinExistence type="inferred from homology"/>
<dbReference type="GO" id="GO:0106300">
    <property type="term" value="P:protein-DNA covalent cross-linking repair"/>
    <property type="evidence" value="ECO:0007669"/>
    <property type="project" value="InterPro"/>
</dbReference>
<dbReference type="GO" id="GO:0003697">
    <property type="term" value="F:single-stranded DNA binding"/>
    <property type="evidence" value="ECO:0007669"/>
    <property type="project" value="InterPro"/>
</dbReference>
<dbReference type="AlphaFoldDB" id="A0AAE3M8F6"/>
<evidence type="ECO:0000256" key="8">
    <source>
        <dbReference type="RuleBase" id="RU364100"/>
    </source>
</evidence>
<evidence type="ECO:0000256" key="2">
    <source>
        <dbReference type="ARBA" id="ARBA00022670"/>
    </source>
</evidence>
<dbReference type="GO" id="GO:0006508">
    <property type="term" value="P:proteolysis"/>
    <property type="evidence" value="ECO:0007669"/>
    <property type="project" value="UniProtKB-KW"/>
</dbReference>
<protein>
    <recommendedName>
        <fullName evidence="8">Abasic site processing protein</fullName>
        <ecNumber evidence="8">3.4.-.-</ecNumber>
    </recommendedName>
</protein>
<dbReference type="InterPro" id="IPR036590">
    <property type="entry name" value="SRAP-like"/>
</dbReference>
<name>A0AAE3M8F6_9BACT</name>
<dbReference type="EC" id="3.4.-.-" evidence="8"/>
<keyword evidence="3" id="KW-0227">DNA damage</keyword>
<comment type="caution">
    <text evidence="9">The sequence shown here is derived from an EMBL/GenBank/DDBJ whole genome shotgun (WGS) entry which is preliminary data.</text>
</comment>
<dbReference type="Pfam" id="PF02586">
    <property type="entry name" value="SRAP"/>
    <property type="match status" value="1"/>
</dbReference>
<dbReference type="GO" id="GO:0008233">
    <property type="term" value="F:peptidase activity"/>
    <property type="evidence" value="ECO:0007669"/>
    <property type="project" value="UniProtKB-KW"/>
</dbReference>
<keyword evidence="10" id="KW-1185">Reference proteome</keyword>